<keyword evidence="3" id="KW-1185">Reference proteome</keyword>
<sequence length="90" mass="10211">MSIEPSIQSSNHHPNHSNPSIHLHLSMQTKPAMRPNPLIKNTYNIRLRVSCQVDSNASQFSHPPIHPSIHLHNQDQTKPTKPTKSNQIKL</sequence>
<dbReference type="AlphaFoldDB" id="A0A5N6K6R5"/>
<reference evidence="2 3" key="1">
    <citation type="submission" date="2019-06" db="EMBL/GenBank/DDBJ databases">
        <title>Genome Sequence of the Brown Rot Fungal Pathogen Monilinia laxa.</title>
        <authorList>
            <person name="De Miccolis Angelini R.M."/>
            <person name="Landi L."/>
            <person name="Abate D."/>
            <person name="Pollastro S."/>
            <person name="Romanazzi G."/>
            <person name="Faretra F."/>
        </authorList>
    </citation>
    <scope>NUCLEOTIDE SEQUENCE [LARGE SCALE GENOMIC DNA]</scope>
    <source>
        <strain evidence="2 3">Mlax316</strain>
    </source>
</reference>
<feature type="region of interest" description="Disordered" evidence="1">
    <location>
        <begin position="56"/>
        <end position="90"/>
    </location>
</feature>
<accession>A0A5N6K6R5</accession>
<organism evidence="2 3">
    <name type="scientific">Monilinia laxa</name>
    <name type="common">Brown rot fungus</name>
    <name type="synonym">Sclerotinia laxa</name>
    <dbReference type="NCBI Taxonomy" id="61186"/>
    <lineage>
        <taxon>Eukaryota</taxon>
        <taxon>Fungi</taxon>
        <taxon>Dikarya</taxon>
        <taxon>Ascomycota</taxon>
        <taxon>Pezizomycotina</taxon>
        <taxon>Leotiomycetes</taxon>
        <taxon>Helotiales</taxon>
        <taxon>Sclerotiniaceae</taxon>
        <taxon>Monilinia</taxon>
    </lineage>
</organism>
<feature type="compositionally biased region" description="Low complexity" evidence="1">
    <location>
        <begin position="61"/>
        <end position="70"/>
    </location>
</feature>
<feature type="region of interest" description="Disordered" evidence="1">
    <location>
        <begin position="1"/>
        <end position="37"/>
    </location>
</feature>
<feature type="compositionally biased region" description="Polar residues" evidence="1">
    <location>
        <begin position="74"/>
        <end position="90"/>
    </location>
</feature>
<protein>
    <submittedName>
        <fullName evidence="2">Uncharacterized protein</fullName>
    </submittedName>
</protein>
<evidence type="ECO:0000313" key="3">
    <source>
        <dbReference type="Proteomes" id="UP000326757"/>
    </source>
</evidence>
<evidence type="ECO:0000256" key="1">
    <source>
        <dbReference type="SAM" id="MobiDB-lite"/>
    </source>
</evidence>
<proteinExistence type="predicted"/>
<name>A0A5N6K6R5_MONLA</name>
<evidence type="ECO:0000313" key="2">
    <source>
        <dbReference type="EMBL" id="KAB8298274.1"/>
    </source>
</evidence>
<feature type="compositionally biased region" description="Low complexity" evidence="1">
    <location>
        <begin position="1"/>
        <end position="24"/>
    </location>
</feature>
<comment type="caution">
    <text evidence="2">The sequence shown here is derived from an EMBL/GenBank/DDBJ whole genome shotgun (WGS) entry which is preliminary data.</text>
</comment>
<dbReference type="Proteomes" id="UP000326757">
    <property type="component" value="Unassembled WGS sequence"/>
</dbReference>
<dbReference type="EMBL" id="VIGI01000007">
    <property type="protein sequence ID" value="KAB8298274.1"/>
    <property type="molecule type" value="Genomic_DNA"/>
</dbReference>
<gene>
    <name evidence="2" type="ORF">EYC80_002005</name>
</gene>